<sequence>MVEAKGLSPDHPMYDRASYMKLNMLTILWLLADEDQNKSINLSEWCIFWDNFAVQYNKQNYTPFWYKEFMAVTFFIMDKNGDELIDASDFVSYYCETHKLPLEIVKTAYKKITSDRYNVSNTISFRDGESEINLDMFQEMMLGFTVSKDMGHPGNILGEMMVNGRLERMAKNMKDDPFWMSKMRHQFYTWFDCSRDGVIQKKDFEYILQGVVRSKGWAHRSPLWKRVEDMKNNFWAELKRAGDTDKDDQITITEWCGFWSDFATNYNTDGELPFWYSEFLQVNFWLYDTNGDGWIDRDEFIAAYNGMYGIPLNIVEATFSNITKDEELNLDINLFREMMVGFTVSTDMKNPGNILGEMLVRLVGYETEFERTEFWEEKHRHEFYVWFDQNRNGVVEKTDFHKHAMNIIALTKWSEGSPMWVRCFDTMRDLWRELKRSADTNYDKKVTVDEWLDSMENMCREIKAKTRKIPYWYSSYLDLYFDVFDSLGNGDGWITKDEFVSAYRPFKIPDDVIEKCFDDMTYGGRIAMDREFWNTCSIQFSTSTDMNSPGNILGKMLIGKYN</sequence>
<dbReference type="OrthoDB" id="9974725at2759"/>
<proteinExistence type="predicted"/>
<gene>
    <name evidence="5" type="ORF">OFUS_LOCUS18334</name>
</gene>
<comment type="caution">
    <text evidence="5">The sequence shown here is derived from an EMBL/GenBank/DDBJ whole genome shotgun (WGS) entry which is preliminary data.</text>
</comment>
<dbReference type="PROSITE" id="PS00018">
    <property type="entry name" value="EF_HAND_1"/>
    <property type="match status" value="5"/>
</dbReference>
<dbReference type="InterPro" id="IPR018247">
    <property type="entry name" value="EF_Hand_1_Ca_BS"/>
</dbReference>
<reference evidence="5" key="1">
    <citation type="submission" date="2022-03" db="EMBL/GenBank/DDBJ databases">
        <authorList>
            <person name="Martin C."/>
        </authorList>
    </citation>
    <scope>NUCLEOTIDE SEQUENCE</scope>
</reference>
<dbReference type="PANTHER" id="PTHR10827">
    <property type="entry name" value="RETICULOCALBIN"/>
    <property type="match status" value="1"/>
</dbReference>
<dbReference type="InterPro" id="IPR002048">
    <property type="entry name" value="EF_hand_dom"/>
</dbReference>
<evidence type="ECO:0000259" key="4">
    <source>
        <dbReference type="PROSITE" id="PS50222"/>
    </source>
</evidence>
<dbReference type="PROSITE" id="PS50222">
    <property type="entry name" value="EF_HAND_2"/>
    <property type="match status" value="1"/>
</dbReference>
<evidence type="ECO:0000256" key="1">
    <source>
        <dbReference type="ARBA" id="ARBA00022723"/>
    </source>
</evidence>
<name>A0A8S4PGQ2_OWEFU</name>
<keyword evidence="2" id="KW-0677">Repeat</keyword>
<keyword evidence="3" id="KW-0106">Calcium</keyword>
<dbReference type="Proteomes" id="UP000749559">
    <property type="component" value="Unassembled WGS sequence"/>
</dbReference>
<evidence type="ECO:0000256" key="3">
    <source>
        <dbReference type="ARBA" id="ARBA00022837"/>
    </source>
</evidence>
<accession>A0A8S4PGQ2</accession>
<evidence type="ECO:0000313" key="6">
    <source>
        <dbReference type="Proteomes" id="UP000749559"/>
    </source>
</evidence>
<dbReference type="PANTHER" id="PTHR10827:SF98">
    <property type="entry name" value="45 KDA CALCIUM-BINDING PROTEIN"/>
    <property type="match status" value="1"/>
</dbReference>
<dbReference type="AlphaFoldDB" id="A0A8S4PGQ2"/>
<keyword evidence="1" id="KW-0479">Metal-binding</keyword>
<dbReference type="Gene3D" id="1.10.238.10">
    <property type="entry name" value="EF-hand"/>
    <property type="match status" value="3"/>
</dbReference>
<dbReference type="InterPro" id="IPR011992">
    <property type="entry name" value="EF-hand-dom_pair"/>
</dbReference>
<dbReference type="EMBL" id="CAIIXF020000009">
    <property type="protein sequence ID" value="CAH1793490.1"/>
    <property type="molecule type" value="Genomic_DNA"/>
</dbReference>
<protein>
    <recommendedName>
        <fullName evidence="4">EF-hand domain-containing protein</fullName>
    </recommendedName>
</protein>
<evidence type="ECO:0000313" key="5">
    <source>
        <dbReference type="EMBL" id="CAH1793490.1"/>
    </source>
</evidence>
<feature type="domain" description="EF-hand" evidence="4">
    <location>
        <begin position="286"/>
        <end position="310"/>
    </location>
</feature>
<organism evidence="5 6">
    <name type="scientific">Owenia fusiformis</name>
    <name type="common">Polychaete worm</name>
    <dbReference type="NCBI Taxonomy" id="6347"/>
    <lineage>
        <taxon>Eukaryota</taxon>
        <taxon>Metazoa</taxon>
        <taxon>Spiralia</taxon>
        <taxon>Lophotrochozoa</taxon>
        <taxon>Annelida</taxon>
        <taxon>Polychaeta</taxon>
        <taxon>Sedentaria</taxon>
        <taxon>Canalipalpata</taxon>
        <taxon>Sabellida</taxon>
        <taxon>Oweniida</taxon>
        <taxon>Oweniidae</taxon>
        <taxon>Owenia</taxon>
    </lineage>
</organism>
<dbReference type="GO" id="GO:0005509">
    <property type="term" value="F:calcium ion binding"/>
    <property type="evidence" value="ECO:0007669"/>
    <property type="project" value="InterPro"/>
</dbReference>
<dbReference type="SUPFAM" id="SSF47473">
    <property type="entry name" value="EF-hand"/>
    <property type="match status" value="3"/>
</dbReference>
<keyword evidence="6" id="KW-1185">Reference proteome</keyword>
<evidence type="ECO:0000256" key="2">
    <source>
        <dbReference type="ARBA" id="ARBA00022737"/>
    </source>
</evidence>